<comment type="caution">
    <text evidence="2">The sequence shown here is derived from an EMBL/GenBank/DDBJ whole genome shotgun (WGS) entry which is preliminary data.</text>
</comment>
<dbReference type="PANTHER" id="PTHR43861">
    <property type="entry name" value="TRANS-ACONITATE 2-METHYLTRANSFERASE-RELATED"/>
    <property type="match status" value="1"/>
</dbReference>
<dbReference type="SUPFAM" id="SSF53335">
    <property type="entry name" value="S-adenosyl-L-methionine-dependent methyltransferases"/>
    <property type="match status" value="1"/>
</dbReference>
<dbReference type="GO" id="GO:0032259">
    <property type="term" value="P:methylation"/>
    <property type="evidence" value="ECO:0007669"/>
    <property type="project" value="UniProtKB-KW"/>
</dbReference>
<dbReference type="Gene3D" id="3.40.50.150">
    <property type="entry name" value="Vaccinia Virus protein VP39"/>
    <property type="match status" value="1"/>
</dbReference>
<accession>A0ABT8R482</accession>
<reference evidence="2" key="1">
    <citation type="submission" date="2023-07" db="EMBL/GenBank/DDBJ databases">
        <title>The genome sequence of Rhodocytophaga aerolata KACC 12507.</title>
        <authorList>
            <person name="Zhang X."/>
        </authorList>
    </citation>
    <scope>NUCLEOTIDE SEQUENCE</scope>
    <source>
        <strain evidence="2">KACC 12507</strain>
    </source>
</reference>
<keyword evidence="2" id="KW-0808">Transferase</keyword>
<dbReference type="InterPro" id="IPR029063">
    <property type="entry name" value="SAM-dependent_MTases_sf"/>
</dbReference>
<dbReference type="InterPro" id="IPR013216">
    <property type="entry name" value="Methyltransf_11"/>
</dbReference>
<evidence type="ECO:0000313" key="3">
    <source>
        <dbReference type="Proteomes" id="UP001168528"/>
    </source>
</evidence>
<dbReference type="EC" id="2.1.-.-" evidence="2"/>
<sequence length="176" mass="19456">MKTNERFIWAASLMDVKPTDQLLEIGCGAGLLVEQLALKATQGHITAIDQSVPMITMASKRNHAFISSGKVTLVAGNFADYQFVEASFDKIVAFNVSVFWKAPEKELSLIKKALKPDGQLFVFYQTPKGADLKIAALIKTHLQNASYQLVDEQIYYEASSASAFGIIARPKSLYEY</sequence>
<dbReference type="CDD" id="cd02440">
    <property type="entry name" value="AdoMet_MTases"/>
    <property type="match status" value="1"/>
</dbReference>
<organism evidence="2 3">
    <name type="scientific">Rhodocytophaga aerolata</name>
    <dbReference type="NCBI Taxonomy" id="455078"/>
    <lineage>
        <taxon>Bacteria</taxon>
        <taxon>Pseudomonadati</taxon>
        <taxon>Bacteroidota</taxon>
        <taxon>Cytophagia</taxon>
        <taxon>Cytophagales</taxon>
        <taxon>Rhodocytophagaceae</taxon>
        <taxon>Rhodocytophaga</taxon>
    </lineage>
</organism>
<dbReference type="Proteomes" id="UP001168528">
    <property type="component" value="Unassembled WGS sequence"/>
</dbReference>
<dbReference type="GO" id="GO:0008168">
    <property type="term" value="F:methyltransferase activity"/>
    <property type="evidence" value="ECO:0007669"/>
    <property type="project" value="UniProtKB-KW"/>
</dbReference>
<evidence type="ECO:0000313" key="2">
    <source>
        <dbReference type="EMBL" id="MDO1446902.1"/>
    </source>
</evidence>
<dbReference type="EMBL" id="JAUKPO010000005">
    <property type="protein sequence ID" value="MDO1446902.1"/>
    <property type="molecule type" value="Genomic_DNA"/>
</dbReference>
<evidence type="ECO:0000259" key="1">
    <source>
        <dbReference type="Pfam" id="PF08241"/>
    </source>
</evidence>
<gene>
    <name evidence="2" type="ORF">Q0590_11595</name>
</gene>
<keyword evidence="2" id="KW-0489">Methyltransferase</keyword>
<name>A0ABT8R482_9BACT</name>
<dbReference type="Pfam" id="PF08241">
    <property type="entry name" value="Methyltransf_11"/>
    <property type="match status" value="1"/>
</dbReference>
<protein>
    <submittedName>
        <fullName evidence="2">Class I SAM-dependent methyltransferase</fullName>
        <ecNumber evidence="2">2.1.-.-</ecNumber>
    </submittedName>
</protein>
<proteinExistence type="predicted"/>
<feature type="domain" description="Methyltransferase type 11" evidence="1">
    <location>
        <begin position="23"/>
        <end position="122"/>
    </location>
</feature>
<dbReference type="RefSeq" id="WP_302037706.1">
    <property type="nucleotide sequence ID" value="NZ_JAUKPO010000005.1"/>
</dbReference>
<keyword evidence="3" id="KW-1185">Reference proteome</keyword>